<dbReference type="GO" id="GO:0140663">
    <property type="term" value="F:ATP-dependent FeS chaperone activity"/>
    <property type="evidence" value="ECO:0007669"/>
    <property type="project" value="InterPro"/>
</dbReference>
<dbReference type="GO" id="GO:0005524">
    <property type="term" value="F:ATP binding"/>
    <property type="evidence" value="ECO:0007669"/>
    <property type="project" value="UniProtKB-KW"/>
</dbReference>
<keyword evidence="5" id="KW-0411">Iron-sulfur</keyword>
<dbReference type="GO" id="GO:0016226">
    <property type="term" value="P:iron-sulfur cluster assembly"/>
    <property type="evidence" value="ECO:0007669"/>
    <property type="project" value="InterPro"/>
</dbReference>
<protein>
    <recommendedName>
        <fullName evidence="9">P-loop containing nucleoside triphosphate hydrolase protein</fullName>
    </recommendedName>
</protein>
<keyword evidence="8" id="KW-1185">Reference proteome</keyword>
<keyword evidence="2" id="KW-0547">Nucleotide-binding</keyword>
<keyword evidence="1" id="KW-0479">Metal-binding</keyword>
<evidence type="ECO:0008006" key="9">
    <source>
        <dbReference type="Google" id="ProtNLM"/>
    </source>
</evidence>
<dbReference type="Proteomes" id="UP000053593">
    <property type="component" value="Unassembled WGS sequence"/>
</dbReference>
<organism evidence="7 8">
    <name type="scientific">Collybiopsis luxurians FD-317 M1</name>
    <dbReference type="NCBI Taxonomy" id="944289"/>
    <lineage>
        <taxon>Eukaryota</taxon>
        <taxon>Fungi</taxon>
        <taxon>Dikarya</taxon>
        <taxon>Basidiomycota</taxon>
        <taxon>Agaricomycotina</taxon>
        <taxon>Agaricomycetes</taxon>
        <taxon>Agaricomycetidae</taxon>
        <taxon>Agaricales</taxon>
        <taxon>Marasmiineae</taxon>
        <taxon>Omphalotaceae</taxon>
        <taxon>Collybiopsis</taxon>
        <taxon>Collybiopsis luxurians</taxon>
    </lineage>
</organism>
<evidence type="ECO:0000313" key="8">
    <source>
        <dbReference type="Proteomes" id="UP000053593"/>
    </source>
</evidence>
<evidence type="ECO:0000256" key="4">
    <source>
        <dbReference type="ARBA" id="ARBA00023004"/>
    </source>
</evidence>
<dbReference type="OrthoDB" id="1741334at2759"/>
<proteinExistence type="inferred from homology"/>
<dbReference type="SUPFAM" id="SSF52540">
    <property type="entry name" value="P-loop containing nucleoside triphosphate hydrolases"/>
    <property type="match status" value="1"/>
</dbReference>
<dbReference type="Pfam" id="PF10609">
    <property type="entry name" value="ParA"/>
    <property type="match status" value="1"/>
</dbReference>
<dbReference type="HAMAP" id="MF_02040">
    <property type="entry name" value="Mrp_NBP35"/>
    <property type="match status" value="1"/>
</dbReference>
<dbReference type="GO" id="GO:0051539">
    <property type="term" value="F:4 iron, 4 sulfur cluster binding"/>
    <property type="evidence" value="ECO:0007669"/>
    <property type="project" value="TreeGrafter"/>
</dbReference>
<dbReference type="InterPro" id="IPR044304">
    <property type="entry name" value="NUBPL-like"/>
</dbReference>
<gene>
    <name evidence="7" type="ORF">GYMLUDRAFT_50020</name>
</gene>
<evidence type="ECO:0000256" key="2">
    <source>
        <dbReference type="ARBA" id="ARBA00022741"/>
    </source>
</evidence>
<dbReference type="AlphaFoldDB" id="A0A0D0BRQ7"/>
<comment type="similarity">
    <text evidence="6">Belongs to the Mrp/NBP35 ATP-binding proteins family.</text>
</comment>
<dbReference type="GO" id="GO:0046872">
    <property type="term" value="F:metal ion binding"/>
    <property type="evidence" value="ECO:0007669"/>
    <property type="project" value="UniProtKB-KW"/>
</dbReference>
<dbReference type="CDD" id="cd02037">
    <property type="entry name" value="Mrp_NBP35"/>
    <property type="match status" value="1"/>
</dbReference>
<dbReference type="EMBL" id="KN834845">
    <property type="protein sequence ID" value="KIK52319.1"/>
    <property type="molecule type" value="Genomic_DNA"/>
</dbReference>
<dbReference type="PANTHER" id="PTHR42961">
    <property type="entry name" value="IRON-SULFUR PROTEIN NUBPL"/>
    <property type="match status" value="1"/>
</dbReference>
<dbReference type="GO" id="GO:0005739">
    <property type="term" value="C:mitochondrion"/>
    <property type="evidence" value="ECO:0007669"/>
    <property type="project" value="TreeGrafter"/>
</dbReference>
<evidence type="ECO:0000256" key="5">
    <source>
        <dbReference type="ARBA" id="ARBA00023014"/>
    </source>
</evidence>
<dbReference type="HOGENOM" id="CLU_024839_0_2_1"/>
<keyword evidence="3" id="KW-0067">ATP-binding</keyword>
<dbReference type="GO" id="GO:0032981">
    <property type="term" value="P:mitochondrial respiratory chain complex I assembly"/>
    <property type="evidence" value="ECO:0007669"/>
    <property type="project" value="TreeGrafter"/>
</dbReference>
<dbReference type="InterPro" id="IPR027417">
    <property type="entry name" value="P-loop_NTPase"/>
</dbReference>
<dbReference type="Gene3D" id="3.40.50.300">
    <property type="entry name" value="P-loop containing nucleotide triphosphate hydrolases"/>
    <property type="match status" value="1"/>
</dbReference>
<evidence type="ECO:0000256" key="1">
    <source>
        <dbReference type="ARBA" id="ARBA00022723"/>
    </source>
</evidence>
<keyword evidence="4" id="KW-0408">Iron</keyword>
<sequence length="376" mass="40189">MLSRRLHTILPSIKLHAKIRFIGRRSIFATSLNQNHNNPLGLPKNNARIPPQIPRKGPIGGGLPPKRKIPNVKHVVLVSSCKGGVGKSTISVNLAVSLSLLNLSQHRRLRVGILDLDVFGPSVPTLMGLRGVEEPGLTKTGALIPITNHGIPTMSMAYLLPPSQGVSSEGDAEPTNEDTPVVWRGLMVQKAVQQLLFQTDWSAFEGGQSGGPGLDVLVVDLPPGTGDIPLSVSQLVDVDSTIIITTADILSLSDVRRGVAMFRKLEIPITGLVVNNSYFICENDGCGMKHHLYGHDINDNQSGFHKGVRAMGLGGNKIVGELPLVADVGRGAERGIPYALGGVNQTVGAGKLWKDAMKGVAERVWAEIVSVGERRM</sequence>
<evidence type="ECO:0000313" key="7">
    <source>
        <dbReference type="EMBL" id="KIK52319.1"/>
    </source>
</evidence>
<accession>A0A0D0BRQ7</accession>
<dbReference type="InterPro" id="IPR033756">
    <property type="entry name" value="YlxH/NBP35"/>
</dbReference>
<evidence type="ECO:0000256" key="3">
    <source>
        <dbReference type="ARBA" id="ARBA00022840"/>
    </source>
</evidence>
<evidence type="ECO:0000256" key="6">
    <source>
        <dbReference type="ARBA" id="ARBA00024036"/>
    </source>
</evidence>
<dbReference type="InterPro" id="IPR019591">
    <property type="entry name" value="Mrp/NBP35_ATP-bd"/>
</dbReference>
<reference evidence="7 8" key="1">
    <citation type="submission" date="2014-04" db="EMBL/GenBank/DDBJ databases">
        <title>Evolutionary Origins and Diversification of the Mycorrhizal Mutualists.</title>
        <authorList>
            <consortium name="DOE Joint Genome Institute"/>
            <consortium name="Mycorrhizal Genomics Consortium"/>
            <person name="Kohler A."/>
            <person name="Kuo A."/>
            <person name="Nagy L.G."/>
            <person name="Floudas D."/>
            <person name="Copeland A."/>
            <person name="Barry K.W."/>
            <person name="Cichocki N."/>
            <person name="Veneault-Fourrey C."/>
            <person name="LaButti K."/>
            <person name="Lindquist E.A."/>
            <person name="Lipzen A."/>
            <person name="Lundell T."/>
            <person name="Morin E."/>
            <person name="Murat C."/>
            <person name="Riley R."/>
            <person name="Ohm R."/>
            <person name="Sun H."/>
            <person name="Tunlid A."/>
            <person name="Henrissat B."/>
            <person name="Grigoriev I.V."/>
            <person name="Hibbett D.S."/>
            <person name="Martin F."/>
        </authorList>
    </citation>
    <scope>NUCLEOTIDE SEQUENCE [LARGE SCALE GENOMIC DNA]</scope>
    <source>
        <strain evidence="7 8">FD-317 M1</strain>
    </source>
</reference>
<dbReference type="PANTHER" id="PTHR42961:SF2">
    <property type="entry name" value="IRON-SULFUR PROTEIN NUBPL"/>
    <property type="match status" value="1"/>
</dbReference>
<name>A0A0D0BRQ7_9AGAR</name>